<evidence type="ECO:0000313" key="5">
    <source>
        <dbReference type="EMBL" id="VUZ96423.1"/>
    </source>
</evidence>
<protein>
    <submittedName>
        <fullName evidence="4">Ribosomal large subunit pseudouridylate synthase, putative</fullName>
    </submittedName>
</protein>
<reference evidence="6 7" key="1">
    <citation type="submission" date="2016-07" db="EMBL/GenBank/DDBJ databases">
        <authorList>
            <consortium name="Pathogen Informatics"/>
        </authorList>
    </citation>
    <scope>NUCLEOTIDE SEQUENCE [LARGE SCALE GENOMIC DNA]</scope>
</reference>
<evidence type="ECO:0000313" key="4">
    <source>
        <dbReference type="EMBL" id="SCO73136.1"/>
    </source>
</evidence>
<dbReference type="GO" id="GO:0003723">
    <property type="term" value="F:RNA binding"/>
    <property type="evidence" value="ECO:0007669"/>
    <property type="project" value="InterPro"/>
</dbReference>
<dbReference type="VEuPathDB" id="PlasmoDB:PVW1_100036500"/>
<dbReference type="Proteomes" id="UP000220605">
    <property type="component" value="Chromosome 10"/>
</dbReference>
<dbReference type="GO" id="GO:0000455">
    <property type="term" value="P:enzyme-directed rRNA pseudouridine synthesis"/>
    <property type="evidence" value="ECO:0007669"/>
    <property type="project" value="TreeGrafter"/>
</dbReference>
<dbReference type="InterPro" id="IPR020103">
    <property type="entry name" value="PsdUridine_synth_cat_dom_sf"/>
</dbReference>
<accession>A0A1G4HE03</accession>
<dbReference type="GO" id="GO:0009982">
    <property type="term" value="F:pseudouridine synthase activity"/>
    <property type="evidence" value="ECO:0007669"/>
    <property type="project" value="InterPro"/>
</dbReference>
<evidence type="ECO:0000256" key="2">
    <source>
        <dbReference type="SAM" id="MobiDB-lite"/>
    </source>
</evidence>
<feature type="region of interest" description="Disordered" evidence="2">
    <location>
        <begin position="408"/>
        <end position="443"/>
    </location>
</feature>
<dbReference type="AlphaFoldDB" id="A0A1G4HE03"/>
<dbReference type="OrthoDB" id="428658at2759"/>
<dbReference type="CDD" id="cd02869">
    <property type="entry name" value="PseudoU_synth_RluA_like"/>
    <property type="match status" value="1"/>
</dbReference>
<dbReference type="Proteomes" id="UP000305196">
    <property type="component" value="Chromosome 10"/>
</dbReference>
<dbReference type="InterPro" id="IPR006145">
    <property type="entry name" value="PsdUridine_synth_RsuA/RluA"/>
</dbReference>
<evidence type="ECO:0000313" key="7">
    <source>
        <dbReference type="Proteomes" id="UP000305196"/>
    </source>
</evidence>
<name>A0A1G4HE03_PLAVI</name>
<evidence type="ECO:0000259" key="3">
    <source>
        <dbReference type="Pfam" id="PF00849"/>
    </source>
</evidence>
<organism evidence="4 7">
    <name type="scientific">Plasmodium vivax</name>
    <name type="common">malaria parasite P. vivax</name>
    <dbReference type="NCBI Taxonomy" id="5855"/>
    <lineage>
        <taxon>Eukaryota</taxon>
        <taxon>Sar</taxon>
        <taxon>Alveolata</taxon>
        <taxon>Apicomplexa</taxon>
        <taxon>Aconoidasida</taxon>
        <taxon>Haemosporida</taxon>
        <taxon>Plasmodiidae</taxon>
        <taxon>Plasmodium</taxon>
        <taxon>Plasmodium (Plasmodium)</taxon>
    </lineage>
</organism>
<dbReference type="Pfam" id="PF00849">
    <property type="entry name" value="PseudoU_synth_2"/>
    <property type="match status" value="1"/>
</dbReference>
<sequence length="503" mass="57970">MLFSNIFYNVSRRCKEKSFAYLTRKGKLFSTGKRVVLEERRGIMGENPPPAANPQPAYKSYKGHNLSIVYENEFFLVVNKPYDIKLEKGKLDDMYPSVETLLRQKTNLDVFRICGQLDYATSGLLIVAKDKLSCNILNYNIESKRISKIYLAMLYGHLPLGVLHVNTPISKIKNKFKMKLCYNYNDYYDSGKYCYSLVYPYKHCYLKNEKVTLCELRTITGRRHQLRLHALCLGSGIVGDETYFEDMISNKYKLGRTSNLCEEQTGVLAEGDQQERFSPTPEGAIAKIDAERMMLHCWIMLKNEDQKKELKKTEDINMLEEKIFDRDYIICSDEISKFVNEEERTYDQCVLKNNDLVNDNFVNYNVKNINKNIKNIDRRLNRGKYDSLLRSHAAVEGLNGLEASHILNREEAGKNGKRENNSQGNGASEEGQPHQTHSVISAEEHPELPLHPKKAQTVDVTGTFINAQQVDKNAIYLVKNDVYENPNLLFDDIHDSVNKFNWG</sequence>
<feature type="domain" description="Pseudouridine synthase RsuA/RluA-like" evidence="3">
    <location>
        <begin position="75"/>
        <end position="230"/>
    </location>
</feature>
<dbReference type="Gene3D" id="3.30.2350.10">
    <property type="entry name" value="Pseudouridine synthase"/>
    <property type="match status" value="1"/>
</dbReference>
<dbReference type="PANTHER" id="PTHR21600:SF87">
    <property type="entry name" value="RNA PSEUDOURIDYLATE SYNTHASE DOMAIN-CONTAINING PROTEIN 1"/>
    <property type="match status" value="1"/>
</dbReference>
<dbReference type="VEuPathDB" id="PlasmoDB:PVP01_1012400"/>
<evidence type="ECO:0000313" key="6">
    <source>
        <dbReference type="Proteomes" id="UP000220605"/>
    </source>
</evidence>
<dbReference type="EMBL" id="LT615265">
    <property type="protein sequence ID" value="SCO73136.1"/>
    <property type="molecule type" value="Genomic_DNA"/>
</dbReference>
<proteinExistence type="inferred from homology"/>
<dbReference type="SUPFAM" id="SSF55120">
    <property type="entry name" value="Pseudouridine synthase"/>
    <property type="match status" value="1"/>
</dbReference>
<feature type="compositionally biased region" description="Basic and acidic residues" evidence="2">
    <location>
        <begin position="408"/>
        <end position="420"/>
    </location>
</feature>
<dbReference type="PANTHER" id="PTHR21600">
    <property type="entry name" value="MITOCHONDRIAL RNA PSEUDOURIDINE SYNTHASE"/>
    <property type="match status" value="1"/>
</dbReference>
<dbReference type="InterPro" id="IPR050188">
    <property type="entry name" value="RluA_PseudoU_synthase"/>
</dbReference>
<comment type="similarity">
    <text evidence="1">Belongs to the pseudouridine synthase RluA family.</text>
</comment>
<evidence type="ECO:0000256" key="1">
    <source>
        <dbReference type="ARBA" id="ARBA00010876"/>
    </source>
</evidence>
<gene>
    <name evidence="4" type="ORF">PVC01_100021200</name>
    <name evidence="5" type="ORF">PVP01_1012400</name>
</gene>
<dbReference type="VEuPathDB" id="PlasmoDB:PVX_080170"/>
<dbReference type="EMBL" id="LT635621">
    <property type="protein sequence ID" value="VUZ96423.1"/>
    <property type="molecule type" value="Genomic_DNA"/>
</dbReference>
<dbReference type="VEuPathDB" id="PlasmoDB:PVPAM_100018800"/>